<evidence type="ECO:0000313" key="1">
    <source>
        <dbReference type="EMBL" id="CAK7924113.1"/>
    </source>
</evidence>
<dbReference type="Proteomes" id="UP001162060">
    <property type="component" value="Unassembled WGS sequence"/>
</dbReference>
<dbReference type="EMBL" id="CAKLBY020000160">
    <property type="protein sequence ID" value="CAK7930050.1"/>
    <property type="molecule type" value="Genomic_DNA"/>
</dbReference>
<dbReference type="AlphaFoldDB" id="A0AAV1TQN6"/>
<name>A0AAV1TQN6_9STRA</name>
<protein>
    <submittedName>
        <fullName evidence="1">Uncharacterized protein</fullName>
    </submittedName>
</protein>
<gene>
    <name evidence="2" type="ORF">PM001_LOCUS15200</name>
    <name evidence="1" type="ORF">PM001_LOCUS9263</name>
</gene>
<organism evidence="1 3">
    <name type="scientific">Peronospora matthiolae</name>
    <dbReference type="NCBI Taxonomy" id="2874970"/>
    <lineage>
        <taxon>Eukaryota</taxon>
        <taxon>Sar</taxon>
        <taxon>Stramenopiles</taxon>
        <taxon>Oomycota</taxon>
        <taxon>Peronosporomycetes</taxon>
        <taxon>Peronosporales</taxon>
        <taxon>Peronosporaceae</taxon>
        <taxon>Peronospora</taxon>
    </lineage>
</organism>
<proteinExistence type="predicted"/>
<evidence type="ECO:0000313" key="3">
    <source>
        <dbReference type="Proteomes" id="UP001162060"/>
    </source>
</evidence>
<accession>A0AAV1TQN6</accession>
<sequence length="44" mass="4878">MGVPLAQFYILVHPRRCLDPKTACFILCAVKVVQQRVVGLHLGS</sequence>
<dbReference type="EMBL" id="CAKLBY020000072">
    <property type="protein sequence ID" value="CAK7924113.1"/>
    <property type="molecule type" value="Genomic_DNA"/>
</dbReference>
<comment type="caution">
    <text evidence="1">The sequence shown here is derived from an EMBL/GenBank/DDBJ whole genome shotgun (WGS) entry which is preliminary data.</text>
</comment>
<evidence type="ECO:0000313" key="2">
    <source>
        <dbReference type="EMBL" id="CAK7930050.1"/>
    </source>
</evidence>
<reference evidence="1" key="1">
    <citation type="submission" date="2024-01" db="EMBL/GenBank/DDBJ databases">
        <authorList>
            <person name="Webb A."/>
        </authorList>
    </citation>
    <scope>NUCLEOTIDE SEQUENCE</scope>
    <source>
        <strain evidence="1">Pm1</strain>
    </source>
</reference>